<name>R8YIB8_ACIPI</name>
<sequence length="41" mass="5032">MREHSLLQVIVHQEEDFYMGNFLLIKQAQLQLKILYVYEHL</sequence>
<dbReference type="AlphaFoldDB" id="R8YIB8"/>
<reference evidence="1 2" key="1">
    <citation type="submission" date="2013-02" db="EMBL/GenBank/DDBJ databases">
        <title>The Genome Sequence of Acinetobacter sp. ANC 4050.</title>
        <authorList>
            <consortium name="The Broad Institute Genome Sequencing Platform"/>
            <consortium name="The Broad Institute Genome Sequencing Center for Infectious Disease"/>
            <person name="Cerqueira G."/>
            <person name="Feldgarden M."/>
            <person name="Courvalin P."/>
            <person name="Perichon B."/>
            <person name="Grillot-Courvalin C."/>
            <person name="Clermont D."/>
            <person name="Rocha E."/>
            <person name="Yoon E.-J."/>
            <person name="Nemec A."/>
            <person name="Walker B."/>
            <person name="Young S.K."/>
            <person name="Zeng Q."/>
            <person name="Gargeya S."/>
            <person name="Fitzgerald M."/>
            <person name="Haas B."/>
            <person name="Abouelleil A."/>
            <person name="Alvarado L."/>
            <person name="Arachchi H.M."/>
            <person name="Berlin A.M."/>
            <person name="Chapman S.B."/>
            <person name="Dewar J."/>
            <person name="Goldberg J."/>
            <person name="Griggs A."/>
            <person name="Gujja S."/>
            <person name="Hansen M."/>
            <person name="Howarth C."/>
            <person name="Imamovic A."/>
            <person name="Larimer J."/>
            <person name="McCowan C."/>
            <person name="Murphy C."/>
            <person name="Neiman D."/>
            <person name="Pearson M."/>
            <person name="Priest M."/>
            <person name="Roberts A."/>
            <person name="Saif S."/>
            <person name="Shea T."/>
            <person name="Sisk P."/>
            <person name="Sykes S."/>
            <person name="Wortman J."/>
            <person name="Nusbaum C."/>
            <person name="Birren B."/>
        </authorList>
    </citation>
    <scope>NUCLEOTIDE SEQUENCE [LARGE SCALE GENOMIC DNA]</scope>
    <source>
        <strain evidence="1 2">ANC 4050</strain>
    </source>
</reference>
<evidence type="ECO:0000313" key="1">
    <source>
        <dbReference type="EMBL" id="EOQ67212.1"/>
    </source>
</evidence>
<dbReference type="EMBL" id="APQM01000009">
    <property type="protein sequence ID" value="EOQ67212.1"/>
    <property type="molecule type" value="Genomic_DNA"/>
</dbReference>
<protein>
    <submittedName>
        <fullName evidence="1">Uncharacterized protein</fullName>
    </submittedName>
</protein>
<dbReference type="HOGENOM" id="CLU_3264310_0_0_6"/>
<gene>
    <name evidence="1" type="ORF">F931_02249</name>
</gene>
<evidence type="ECO:0000313" key="2">
    <source>
        <dbReference type="Proteomes" id="UP000014024"/>
    </source>
</evidence>
<organism evidence="1 2">
    <name type="scientific">Acinetobacter pittii ANC 4050</name>
    <dbReference type="NCBI Taxonomy" id="1217691"/>
    <lineage>
        <taxon>Bacteria</taxon>
        <taxon>Pseudomonadati</taxon>
        <taxon>Pseudomonadota</taxon>
        <taxon>Gammaproteobacteria</taxon>
        <taxon>Moraxellales</taxon>
        <taxon>Moraxellaceae</taxon>
        <taxon>Acinetobacter</taxon>
        <taxon>Acinetobacter calcoaceticus/baumannii complex</taxon>
    </lineage>
</organism>
<comment type="caution">
    <text evidence="1">The sequence shown here is derived from an EMBL/GenBank/DDBJ whole genome shotgun (WGS) entry which is preliminary data.</text>
</comment>
<dbReference type="Proteomes" id="UP000014024">
    <property type="component" value="Unassembled WGS sequence"/>
</dbReference>
<accession>R8YIB8</accession>
<proteinExistence type="predicted"/>